<evidence type="ECO:0000256" key="10">
    <source>
        <dbReference type="ARBA" id="ARBA00023002"/>
    </source>
</evidence>
<dbReference type="EC" id="1.4.3.5" evidence="7"/>
<comment type="pathway">
    <text evidence="4">Cofactor metabolism; pyridoxal 5'-phosphate salvage; pyridoxal 5'-phosphate from pyridoxine 5'-phosphate: step 1/1.</text>
</comment>
<dbReference type="HAMAP" id="MF_01629">
    <property type="entry name" value="PdxH"/>
    <property type="match status" value="1"/>
</dbReference>
<comment type="function">
    <text evidence="2">Catalyzes the oxidation of either pyridoxine 5'-phosphate (PNP) or pyridoxamine 5'-phosphate (PMP) into pyridoxal 5'-phosphate (PLP).</text>
</comment>
<dbReference type="NCBIfam" id="NF004231">
    <property type="entry name" value="PRK05679.1"/>
    <property type="match status" value="1"/>
</dbReference>
<dbReference type="UniPathway" id="UPA01068">
    <property type="reaction ID" value="UER00304"/>
</dbReference>
<dbReference type="Pfam" id="PF10590">
    <property type="entry name" value="PNP_phzG_C"/>
    <property type="match status" value="1"/>
</dbReference>
<feature type="region of interest" description="Disordered" evidence="12">
    <location>
        <begin position="140"/>
        <end position="160"/>
    </location>
</feature>
<dbReference type="InterPro" id="IPR011576">
    <property type="entry name" value="Pyridox_Oxase_N"/>
</dbReference>
<dbReference type="PANTHER" id="PTHR10851">
    <property type="entry name" value="PYRIDOXINE-5-PHOSPHATE OXIDASE"/>
    <property type="match status" value="1"/>
</dbReference>
<dbReference type="Pfam" id="PF01243">
    <property type="entry name" value="PNPOx_N"/>
    <property type="match status" value="1"/>
</dbReference>
<dbReference type="GO" id="GO:0010181">
    <property type="term" value="F:FMN binding"/>
    <property type="evidence" value="ECO:0007669"/>
    <property type="project" value="InterPro"/>
</dbReference>
<keyword evidence="11" id="KW-0664">Pyridoxine biosynthesis</keyword>
<evidence type="ECO:0000256" key="9">
    <source>
        <dbReference type="ARBA" id="ARBA00022643"/>
    </source>
</evidence>
<dbReference type="GO" id="GO:0008615">
    <property type="term" value="P:pyridoxine biosynthetic process"/>
    <property type="evidence" value="ECO:0007669"/>
    <property type="project" value="UniProtKB-KW"/>
</dbReference>
<protein>
    <recommendedName>
        <fullName evidence="7">pyridoxal 5'-phosphate synthase</fullName>
        <ecNumber evidence="7">1.4.3.5</ecNumber>
    </recommendedName>
</protein>
<dbReference type="PROSITE" id="PS01064">
    <property type="entry name" value="PYRIDOX_OXIDASE"/>
    <property type="match status" value="1"/>
</dbReference>
<dbReference type="InterPro" id="IPR000659">
    <property type="entry name" value="Pyridox_Oxase"/>
</dbReference>
<dbReference type="InterPro" id="IPR019576">
    <property type="entry name" value="Pyridoxamine_oxidase_dimer_C"/>
</dbReference>
<feature type="domain" description="Pyridoxamine 5'-phosphate oxidase N-terminal" evidence="13">
    <location>
        <begin position="52"/>
        <end position="173"/>
    </location>
</feature>
<dbReference type="EMBL" id="GFDF01002190">
    <property type="protein sequence ID" value="JAV11894.1"/>
    <property type="molecule type" value="Transcribed_RNA"/>
</dbReference>
<evidence type="ECO:0000256" key="2">
    <source>
        <dbReference type="ARBA" id="ARBA00003691"/>
    </source>
</evidence>
<keyword evidence="8" id="KW-0285">Flavoprotein</keyword>
<evidence type="ECO:0000259" key="14">
    <source>
        <dbReference type="Pfam" id="PF10590"/>
    </source>
</evidence>
<comment type="subunit">
    <text evidence="6">Homodimer.</text>
</comment>
<evidence type="ECO:0000256" key="3">
    <source>
        <dbReference type="ARBA" id="ARBA00004738"/>
    </source>
</evidence>
<comment type="similarity">
    <text evidence="5">Belongs to the pyridoxamine 5'-phosphate oxidase family.</text>
</comment>
<dbReference type="InterPro" id="IPR012349">
    <property type="entry name" value="Split_barrel_FMN-bd"/>
</dbReference>
<organism evidence="15">
    <name type="scientific">Nyssomyia neivai</name>
    <dbReference type="NCBI Taxonomy" id="330878"/>
    <lineage>
        <taxon>Eukaryota</taxon>
        <taxon>Metazoa</taxon>
        <taxon>Ecdysozoa</taxon>
        <taxon>Arthropoda</taxon>
        <taxon>Hexapoda</taxon>
        <taxon>Insecta</taxon>
        <taxon>Pterygota</taxon>
        <taxon>Neoptera</taxon>
        <taxon>Endopterygota</taxon>
        <taxon>Diptera</taxon>
        <taxon>Nematocera</taxon>
        <taxon>Psychodoidea</taxon>
        <taxon>Psychodidae</taxon>
        <taxon>Nyssomyia</taxon>
    </lineage>
</organism>
<evidence type="ECO:0000256" key="4">
    <source>
        <dbReference type="ARBA" id="ARBA00005037"/>
    </source>
</evidence>
<accession>A0A1L8DZR1</accession>
<feature type="domain" description="Pyridoxine 5'-phosphate oxidase dimerisation C-terminal" evidence="14">
    <location>
        <begin position="188"/>
        <end position="243"/>
    </location>
</feature>
<keyword evidence="9" id="KW-0288">FMN</keyword>
<feature type="compositionally biased region" description="Low complexity" evidence="12">
    <location>
        <begin position="146"/>
        <end position="157"/>
    </location>
</feature>
<dbReference type="NCBIfam" id="TIGR00558">
    <property type="entry name" value="pdxH"/>
    <property type="match status" value="1"/>
</dbReference>
<reference evidence="15" key="1">
    <citation type="submission" date="2016-12" db="EMBL/GenBank/DDBJ databases">
        <title>An insight into the sialome and mialome of the sand fly, Nyssomyia neivai.</title>
        <authorList>
            <person name="Sebastian V."/>
            <person name="Goulart T.M."/>
            <person name="Oliveira W."/>
            <person name="Calvo E."/>
            <person name="Oliveira L.F."/>
            <person name="Pinto M.C."/>
            <person name="Rosselino A.M."/>
            <person name="Ribeiro J.M."/>
        </authorList>
    </citation>
    <scope>NUCLEOTIDE SEQUENCE</scope>
</reference>
<evidence type="ECO:0000313" key="15">
    <source>
        <dbReference type="EMBL" id="JAV11894.1"/>
    </source>
</evidence>
<comment type="cofactor">
    <cofactor evidence="1">
        <name>FMN</name>
        <dbReference type="ChEBI" id="CHEBI:58210"/>
    </cofactor>
</comment>
<evidence type="ECO:0000256" key="8">
    <source>
        <dbReference type="ARBA" id="ARBA00022630"/>
    </source>
</evidence>
<evidence type="ECO:0000256" key="11">
    <source>
        <dbReference type="ARBA" id="ARBA00023096"/>
    </source>
</evidence>
<evidence type="ECO:0000259" key="13">
    <source>
        <dbReference type="Pfam" id="PF01243"/>
    </source>
</evidence>
<keyword evidence="10" id="KW-0560">Oxidoreductase</keyword>
<evidence type="ECO:0000256" key="1">
    <source>
        <dbReference type="ARBA" id="ARBA00001917"/>
    </source>
</evidence>
<dbReference type="AlphaFoldDB" id="A0A1L8DZR1"/>
<name>A0A1L8DZR1_9DIPT</name>
<comment type="pathway">
    <text evidence="3">Cofactor metabolism; pyridoxal 5'-phosphate salvage; pyridoxal 5'-phosphate from pyridoxamine 5'-phosphate: step 1/1.</text>
</comment>
<evidence type="ECO:0000256" key="6">
    <source>
        <dbReference type="ARBA" id="ARBA00011738"/>
    </source>
</evidence>
<dbReference type="GO" id="GO:0004733">
    <property type="term" value="F:pyridoxamine phosphate oxidase activity"/>
    <property type="evidence" value="ECO:0007669"/>
    <property type="project" value="UniProtKB-EC"/>
</dbReference>
<sequence length="243" mass="28215">MRLFRCIAKMATPEVSGLRYKYLERTEAFKEDSLTKKEPFSLFREWFEEALHDKIVDEPNAMCLSTVDNSGQVSSRYVLMKGYTDEGLSFFTNYESRKAMDMLNNPKVALNFYWYPHKRQIRIEGTVTKVSENESEEYFRSRPIESQMSASASAQSQRVPSRAHLDRLVEGVQKKTEADDGKVPMPNWGGYFVKPHRFEFWQGQSNRLHDRIVFRRLADAATDVDGTLTKKGDNGWVFERLAP</sequence>
<dbReference type="Gene3D" id="2.30.110.10">
    <property type="entry name" value="Electron Transport, Fmn-binding Protein, Chain A"/>
    <property type="match status" value="1"/>
</dbReference>
<evidence type="ECO:0000256" key="5">
    <source>
        <dbReference type="ARBA" id="ARBA00007301"/>
    </source>
</evidence>
<dbReference type="InterPro" id="IPR019740">
    <property type="entry name" value="Pyridox_Oxase_CS"/>
</dbReference>
<dbReference type="PANTHER" id="PTHR10851:SF0">
    <property type="entry name" value="PYRIDOXINE-5'-PHOSPHATE OXIDASE"/>
    <property type="match status" value="1"/>
</dbReference>
<evidence type="ECO:0000256" key="12">
    <source>
        <dbReference type="SAM" id="MobiDB-lite"/>
    </source>
</evidence>
<evidence type="ECO:0000256" key="7">
    <source>
        <dbReference type="ARBA" id="ARBA00012801"/>
    </source>
</evidence>
<dbReference type="PIRSF" id="PIRSF000190">
    <property type="entry name" value="Pyd_amn-ph_oxd"/>
    <property type="match status" value="1"/>
</dbReference>
<dbReference type="FunFam" id="2.30.110.10:FF:000005">
    <property type="entry name" value="NAD(P)H-hydrate epimerase"/>
    <property type="match status" value="1"/>
</dbReference>
<dbReference type="SUPFAM" id="SSF50475">
    <property type="entry name" value="FMN-binding split barrel"/>
    <property type="match status" value="1"/>
</dbReference>
<proteinExistence type="inferred from homology"/>